<organism evidence="1 2">
    <name type="scientific">Portunus trituberculatus</name>
    <name type="common">Swimming crab</name>
    <name type="synonym">Neptunus trituberculatus</name>
    <dbReference type="NCBI Taxonomy" id="210409"/>
    <lineage>
        <taxon>Eukaryota</taxon>
        <taxon>Metazoa</taxon>
        <taxon>Ecdysozoa</taxon>
        <taxon>Arthropoda</taxon>
        <taxon>Crustacea</taxon>
        <taxon>Multicrustacea</taxon>
        <taxon>Malacostraca</taxon>
        <taxon>Eumalacostraca</taxon>
        <taxon>Eucarida</taxon>
        <taxon>Decapoda</taxon>
        <taxon>Pleocyemata</taxon>
        <taxon>Brachyura</taxon>
        <taxon>Eubrachyura</taxon>
        <taxon>Portunoidea</taxon>
        <taxon>Portunidae</taxon>
        <taxon>Portuninae</taxon>
        <taxon>Portunus</taxon>
    </lineage>
</organism>
<reference evidence="1 2" key="1">
    <citation type="submission" date="2019-05" db="EMBL/GenBank/DDBJ databases">
        <title>Another draft genome of Portunus trituberculatus and its Hox gene families provides insights of decapod evolution.</title>
        <authorList>
            <person name="Jeong J.-H."/>
            <person name="Song I."/>
            <person name="Kim S."/>
            <person name="Choi T."/>
            <person name="Kim D."/>
            <person name="Ryu S."/>
            <person name="Kim W."/>
        </authorList>
    </citation>
    <scope>NUCLEOTIDE SEQUENCE [LARGE SCALE GENOMIC DNA]</scope>
    <source>
        <tissue evidence="1">Muscle</tissue>
    </source>
</reference>
<gene>
    <name evidence="1" type="ORF">E2C01_080823</name>
</gene>
<keyword evidence="2" id="KW-1185">Reference proteome</keyword>
<dbReference type="Proteomes" id="UP000324222">
    <property type="component" value="Unassembled WGS sequence"/>
</dbReference>
<evidence type="ECO:0000313" key="1">
    <source>
        <dbReference type="EMBL" id="MPC86010.1"/>
    </source>
</evidence>
<protein>
    <submittedName>
        <fullName evidence="1">Uncharacterized protein</fullName>
    </submittedName>
</protein>
<evidence type="ECO:0000313" key="2">
    <source>
        <dbReference type="Proteomes" id="UP000324222"/>
    </source>
</evidence>
<proteinExistence type="predicted"/>
<dbReference type="EMBL" id="VSRR010070263">
    <property type="protein sequence ID" value="MPC86010.1"/>
    <property type="molecule type" value="Genomic_DNA"/>
</dbReference>
<accession>A0A5B7INA0</accession>
<dbReference type="AlphaFoldDB" id="A0A5B7INA0"/>
<comment type="caution">
    <text evidence="1">The sequence shown here is derived from an EMBL/GenBank/DDBJ whole genome shotgun (WGS) entry which is preliminary data.</text>
</comment>
<sequence length="75" mass="8478">MPNSSTKIRYEAVCGELKRNCIPPSFTGSFGYKSIVRLYTSLRTVWAGMVWGDLQCPLCYVTAIHVAQSISWCWV</sequence>
<name>A0A5B7INA0_PORTR</name>